<dbReference type="InterPro" id="IPR012899">
    <property type="entry name" value="LTXXQ"/>
</dbReference>
<dbReference type="Proteomes" id="UP000005801">
    <property type="component" value="Unassembled WGS sequence"/>
</dbReference>
<evidence type="ECO:0000313" key="3">
    <source>
        <dbReference type="EMBL" id="EDM79686.1"/>
    </source>
</evidence>
<sequence length="159" mass="17844">MLLIMIRRRVLVPALALAAALVLPSLAHAKKGEGKHQKRVAKMCEKIQCSDQQEREIGQVFQQMHIDTKADRATIKDLRKQMADEWAKDRPSEATLESLAKKVAAHEQNIADRRMDAMMELHGVLDAEQRKQVAAQLMKGKDGKGKGKGKKAKKDKQAR</sequence>
<keyword evidence="4" id="KW-1185">Reference proteome</keyword>
<feature type="region of interest" description="Disordered" evidence="1">
    <location>
        <begin position="135"/>
        <end position="159"/>
    </location>
</feature>
<organism evidence="3 4">
    <name type="scientific">Plesiocystis pacifica SIR-1</name>
    <dbReference type="NCBI Taxonomy" id="391625"/>
    <lineage>
        <taxon>Bacteria</taxon>
        <taxon>Pseudomonadati</taxon>
        <taxon>Myxococcota</taxon>
        <taxon>Polyangia</taxon>
        <taxon>Nannocystales</taxon>
        <taxon>Nannocystaceae</taxon>
        <taxon>Plesiocystis</taxon>
    </lineage>
</organism>
<evidence type="ECO:0000313" key="4">
    <source>
        <dbReference type="Proteomes" id="UP000005801"/>
    </source>
</evidence>
<reference evidence="3 4" key="1">
    <citation type="submission" date="2007-06" db="EMBL/GenBank/DDBJ databases">
        <authorList>
            <person name="Shimkets L."/>
            <person name="Ferriera S."/>
            <person name="Johnson J."/>
            <person name="Kravitz S."/>
            <person name="Beeson K."/>
            <person name="Sutton G."/>
            <person name="Rogers Y.-H."/>
            <person name="Friedman R."/>
            <person name="Frazier M."/>
            <person name="Venter J.C."/>
        </authorList>
    </citation>
    <scope>NUCLEOTIDE SEQUENCE [LARGE SCALE GENOMIC DNA]</scope>
    <source>
        <strain evidence="3 4">SIR-1</strain>
    </source>
</reference>
<feature type="compositionally biased region" description="Basic residues" evidence="1">
    <location>
        <begin position="146"/>
        <end position="159"/>
    </location>
</feature>
<dbReference type="EMBL" id="ABCS01000017">
    <property type="protein sequence ID" value="EDM79686.1"/>
    <property type="molecule type" value="Genomic_DNA"/>
</dbReference>
<proteinExistence type="predicted"/>
<dbReference type="STRING" id="391625.PPSIR1_16530"/>
<comment type="caution">
    <text evidence="3">The sequence shown here is derived from an EMBL/GenBank/DDBJ whole genome shotgun (WGS) entry which is preliminary data.</text>
</comment>
<accession>A6G361</accession>
<evidence type="ECO:0000256" key="2">
    <source>
        <dbReference type="SAM" id="SignalP"/>
    </source>
</evidence>
<feature type="chain" id="PRO_5002697357" description="Periplasmic heavy metal sensor" evidence="2">
    <location>
        <begin position="30"/>
        <end position="159"/>
    </location>
</feature>
<feature type="signal peptide" evidence="2">
    <location>
        <begin position="1"/>
        <end position="29"/>
    </location>
</feature>
<dbReference type="AlphaFoldDB" id="A6G361"/>
<protein>
    <recommendedName>
        <fullName evidence="5">Periplasmic heavy metal sensor</fullName>
    </recommendedName>
</protein>
<dbReference type="Gene3D" id="1.20.120.1490">
    <property type="match status" value="1"/>
</dbReference>
<evidence type="ECO:0008006" key="5">
    <source>
        <dbReference type="Google" id="ProtNLM"/>
    </source>
</evidence>
<evidence type="ECO:0000256" key="1">
    <source>
        <dbReference type="SAM" id="MobiDB-lite"/>
    </source>
</evidence>
<keyword evidence="2" id="KW-0732">Signal</keyword>
<dbReference type="GO" id="GO:0042597">
    <property type="term" value="C:periplasmic space"/>
    <property type="evidence" value="ECO:0007669"/>
    <property type="project" value="InterPro"/>
</dbReference>
<name>A6G361_9BACT</name>
<dbReference type="Pfam" id="PF07813">
    <property type="entry name" value="LTXXQ"/>
    <property type="match status" value="1"/>
</dbReference>
<gene>
    <name evidence="3" type="ORF">PPSIR1_16530</name>
</gene>